<dbReference type="InterPro" id="IPR014318">
    <property type="entry name" value="Phageshock_PspG"/>
</dbReference>
<evidence type="ECO:0000313" key="2">
    <source>
        <dbReference type="EMBL" id="CAH0532415.1"/>
    </source>
</evidence>
<proteinExistence type="predicted"/>
<dbReference type="EMBL" id="CAKLDI010000001">
    <property type="protein sequence ID" value="CAH0532415.1"/>
    <property type="molecule type" value="Genomic_DNA"/>
</dbReference>
<evidence type="ECO:0000256" key="1">
    <source>
        <dbReference type="SAM" id="Phobius"/>
    </source>
</evidence>
<gene>
    <name evidence="2" type="primary">pspG</name>
    <name evidence="2" type="ORF">VST7929_00244</name>
</gene>
<feature type="transmembrane region" description="Helical" evidence="1">
    <location>
        <begin position="32"/>
        <end position="60"/>
    </location>
</feature>
<dbReference type="RefSeq" id="WP_237464298.1">
    <property type="nucleotide sequence ID" value="NZ_CAKLDI010000001.1"/>
</dbReference>
<dbReference type="Proteomes" id="UP000838672">
    <property type="component" value="Unassembled WGS sequence"/>
</dbReference>
<evidence type="ECO:0000313" key="3">
    <source>
        <dbReference type="Proteomes" id="UP000838672"/>
    </source>
</evidence>
<sequence length="86" mass="9999">MFEVLFFVGFVSVLLFTGVSFAGVILALSMGLTLLLIAGMFLLLLKLLPWILLALLLVWLARRYGPVQFRNREAAERYLRRWKNRR</sequence>
<comment type="caution">
    <text evidence="2">The sequence shown here is derived from an EMBL/GenBank/DDBJ whole genome shotgun (WGS) entry which is preliminary data.</text>
</comment>
<organism evidence="2 3">
    <name type="scientific">Vibrio stylophorae</name>
    <dbReference type="NCBI Taxonomy" id="659351"/>
    <lineage>
        <taxon>Bacteria</taxon>
        <taxon>Pseudomonadati</taxon>
        <taxon>Pseudomonadota</taxon>
        <taxon>Gammaproteobacteria</taxon>
        <taxon>Vibrionales</taxon>
        <taxon>Vibrionaceae</taxon>
        <taxon>Vibrio</taxon>
    </lineage>
</organism>
<name>A0ABM8ZQ40_9VIBR</name>
<protein>
    <submittedName>
        <fullName evidence="2">Phage shock protein G</fullName>
    </submittedName>
</protein>
<keyword evidence="1" id="KW-0472">Membrane</keyword>
<keyword evidence="3" id="KW-1185">Reference proteome</keyword>
<dbReference type="Pfam" id="PF09583">
    <property type="entry name" value="Phageshock_PspG"/>
    <property type="match status" value="1"/>
</dbReference>
<reference evidence="2" key="1">
    <citation type="submission" date="2021-11" db="EMBL/GenBank/DDBJ databases">
        <authorList>
            <person name="Rodrigo-Torres L."/>
            <person name="Arahal R. D."/>
            <person name="Lucena T."/>
        </authorList>
    </citation>
    <scope>NUCLEOTIDE SEQUENCE</scope>
    <source>
        <strain evidence="2">CECT 7929</strain>
    </source>
</reference>
<keyword evidence="1" id="KW-1133">Transmembrane helix</keyword>
<keyword evidence="1" id="KW-0812">Transmembrane</keyword>
<accession>A0ABM8ZQ40</accession>